<comment type="similarity">
    <text evidence="7">Belongs to the CDP-alcohol phosphatidyltransferase class-II family.</text>
</comment>
<evidence type="ECO:0000256" key="7">
    <source>
        <dbReference type="RuleBase" id="RU365024"/>
    </source>
</evidence>
<reference evidence="8" key="2">
    <citation type="submission" date="2024-10" db="UniProtKB">
        <authorList>
            <consortium name="EnsemblProtists"/>
        </authorList>
    </citation>
    <scope>IDENTIFICATION</scope>
</reference>
<dbReference type="InterPro" id="IPR016270">
    <property type="entry name" value="PGS1"/>
</dbReference>
<organism evidence="8 9">
    <name type="scientific">Emiliania huxleyi (strain CCMP1516)</name>
    <dbReference type="NCBI Taxonomy" id="280463"/>
    <lineage>
        <taxon>Eukaryota</taxon>
        <taxon>Haptista</taxon>
        <taxon>Haptophyta</taxon>
        <taxon>Prymnesiophyceae</taxon>
        <taxon>Isochrysidales</taxon>
        <taxon>Noelaerhabdaceae</taxon>
        <taxon>Emiliania</taxon>
    </lineage>
</organism>
<dbReference type="GO" id="GO:0005739">
    <property type="term" value="C:mitochondrion"/>
    <property type="evidence" value="ECO:0007669"/>
    <property type="project" value="UniProtKB-SubCell"/>
</dbReference>
<sequence length="197" mass="20986">MRSSQLAGTVLRGLWRLGLPCIRAHAVEVLATPAELHGAMVAGATRAERRLALASLYIGSGERERELVEAMAAGARSTRRQTHLVLDRWRASRALEARRQAGAPASSLEILAPLLDAPREVVGVQHIKGAVFDDDVLLTGANVSADYFSARQDRCILLRGCAPLADLFSELLVALAAAAGTDALAATMSKARRCGCY</sequence>
<dbReference type="PANTHER" id="PTHR12586">
    <property type="entry name" value="CDP-DIACYLGLYCEROL--SERINE O-PHOSPHATIDYLTRANSFERASE"/>
    <property type="match status" value="1"/>
</dbReference>
<evidence type="ECO:0000256" key="1">
    <source>
        <dbReference type="ARBA" id="ARBA00022516"/>
    </source>
</evidence>
<dbReference type="AlphaFoldDB" id="A0A0D3I5H1"/>
<dbReference type="EC" id="2.7.8.5" evidence="7"/>
<dbReference type="HOGENOM" id="CLU_1386458_0_0_1"/>
<dbReference type="Gene3D" id="3.30.870.10">
    <property type="entry name" value="Endonuclease Chain A"/>
    <property type="match status" value="1"/>
</dbReference>
<dbReference type="STRING" id="2903.R1D6M1"/>
<evidence type="ECO:0000256" key="5">
    <source>
        <dbReference type="ARBA" id="ARBA00023209"/>
    </source>
</evidence>
<keyword evidence="9" id="KW-1185">Reference proteome</keyword>
<dbReference type="GO" id="GO:0032049">
    <property type="term" value="P:cardiolipin biosynthetic process"/>
    <property type="evidence" value="ECO:0007669"/>
    <property type="project" value="InterPro"/>
</dbReference>
<name>A0A0D3I5H1_EMIH1</name>
<dbReference type="eggNOG" id="KOG3964">
    <property type="taxonomic scope" value="Eukaryota"/>
</dbReference>
<keyword evidence="7" id="KW-0547">Nucleotide-binding</keyword>
<dbReference type="GO" id="GO:0008444">
    <property type="term" value="F:CDP-diacylglycerol-glycerol-3-phosphate 3-phosphatidyltransferase activity"/>
    <property type="evidence" value="ECO:0007669"/>
    <property type="project" value="UniProtKB-EC"/>
</dbReference>
<evidence type="ECO:0000256" key="6">
    <source>
        <dbReference type="ARBA" id="ARBA00023264"/>
    </source>
</evidence>
<keyword evidence="4 7" id="KW-0443">Lipid metabolism</keyword>
<evidence type="ECO:0000313" key="8">
    <source>
        <dbReference type="EnsemblProtists" id="EOD06506"/>
    </source>
</evidence>
<keyword evidence="2 7" id="KW-0808">Transferase</keyword>
<dbReference type="PANTHER" id="PTHR12586:SF1">
    <property type="entry name" value="CDP-DIACYLGLYCEROL--GLYCEROL-3-PHOSPHATE 3-PHOSPHATIDYLTRANSFERASE, MITOCHONDRIAL"/>
    <property type="match status" value="1"/>
</dbReference>
<keyword evidence="5 7" id="KW-0594">Phospholipid biosynthesis</keyword>
<dbReference type="KEGG" id="ehx:EMIHUDRAFT_218955"/>
<dbReference type="GeneID" id="17252765"/>
<dbReference type="GO" id="GO:0005524">
    <property type="term" value="F:ATP binding"/>
    <property type="evidence" value="ECO:0007669"/>
    <property type="project" value="UniProtKB-KW"/>
</dbReference>
<comment type="function">
    <text evidence="7">Functions in the biosynthesis of the anionic phospholipids phosphatidylglycerol and cardiolipin.</text>
</comment>
<evidence type="ECO:0000313" key="9">
    <source>
        <dbReference type="Proteomes" id="UP000013827"/>
    </source>
</evidence>
<evidence type="ECO:0000256" key="4">
    <source>
        <dbReference type="ARBA" id="ARBA00023098"/>
    </source>
</evidence>
<evidence type="ECO:0000256" key="3">
    <source>
        <dbReference type="ARBA" id="ARBA00022737"/>
    </source>
</evidence>
<proteinExistence type="inferred from homology"/>
<dbReference type="EnsemblProtists" id="EOD06506">
    <property type="protein sequence ID" value="EOD06506"/>
    <property type="gene ID" value="EMIHUDRAFT_218955"/>
</dbReference>
<protein>
    <recommendedName>
        <fullName evidence="7">CDP-diacylglycerol--glycerol-3-phosphate 3-phosphatidyltransferase</fullName>
        <ecNumber evidence="7">2.7.8.5</ecNumber>
    </recommendedName>
</protein>
<accession>A0A0D3I5H1</accession>
<reference evidence="9" key="1">
    <citation type="journal article" date="2013" name="Nature">
        <title>Pan genome of the phytoplankton Emiliania underpins its global distribution.</title>
        <authorList>
            <person name="Read B.A."/>
            <person name="Kegel J."/>
            <person name="Klute M.J."/>
            <person name="Kuo A."/>
            <person name="Lefebvre S.C."/>
            <person name="Maumus F."/>
            <person name="Mayer C."/>
            <person name="Miller J."/>
            <person name="Monier A."/>
            <person name="Salamov A."/>
            <person name="Young J."/>
            <person name="Aguilar M."/>
            <person name="Claverie J.M."/>
            <person name="Frickenhaus S."/>
            <person name="Gonzalez K."/>
            <person name="Herman E.K."/>
            <person name="Lin Y.C."/>
            <person name="Napier J."/>
            <person name="Ogata H."/>
            <person name="Sarno A.F."/>
            <person name="Shmutz J."/>
            <person name="Schroeder D."/>
            <person name="de Vargas C."/>
            <person name="Verret F."/>
            <person name="von Dassow P."/>
            <person name="Valentin K."/>
            <person name="Van de Peer Y."/>
            <person name="Wheeler G."/>
            <person name="Dacks J.B."/>
            <person name="Delwiche C.F."/>
            <person name="Dyhrman S.T."/>
            <person name="Glockner G."/>
            <person name="John U."/>
            <person name="Richards T."/>
            <person name="Worden A.Z."/>
            <person name="Zhang X."/>
            <person name="Grigoriev I.V."/>
            <person name="Allen A.E."/>
            <person name="Bidle K."/>
            <person name="Borodovsky M."/>
            <person name="Bowler C."/>
            <person name="Brownlee C."/>
            <person name="Cock J.M."/>
            <person name="Elias M."/>
            <person name="Gladyshev V.N."/>
            <person name="Groth M."/>
            <person name="Guda C."/>
            <person name="Hadaegh A."/>
            <person name="Iglesias-Rodriguez M.D."/>
            <person name="Jenkins J."/>
            <person name="Jones B.M."/>
            <person name="Lawson T."/>
            <person name="Leese F."/>
            <person name="Lindquist E."/>
            <person name="Lobanov A."/>
            <person name="Lomsadze A."/>
            <person name="Malik S.B."/>
            <person name="Marsh M.E."/>
            <person name="Mackinder L."/>
            <person name="Mock T."/>
            <person name="Mueller-Roeber B."/>
            <person name="Pagarete A."/>
            <person name="Parker M."/>
            <person name="Probert I."/>
            <person name="Quesneville H."/>
            <person name="Raines C."/>
            <person name="Rensing S.A."/>
            <person name="Riano-Pachon D.M."/>
            <person name="Richier S."/>
            <person name="Rokitta S."/>
            <person name="Shiraiwa Y."/>
            <person name="Soanes D.M."/>
            <person name="van der Giezen M."/>
            <person name="Wahlund T.M."/>
            <person name="Williams B."/>
            <person name="Wilson W."/>
            <person name="Wolfe G."/>
            <person name="Wurch L.L."/>
        </authorList>
    </citation>
    <scope>NUCLEOTIDE SEQUENCE</scope>
</reference>
<keyword evidence="1 7" id="KW-0444">Lipid biosynthesis</keyword>
<comment type="pathway">
    <text evidence="7">Phospholipid metabolism; phosphatidylglycerol biosynthesis; phosphatidylglycerol from CDP-diacylglycerol: step 1/2.</text>
</comment>
<comment type="subcellular location">
    <subcellularLocation>
        <location evidence="7">Mitochondrion</location>
    </subcellularLocation>
</comment>
<evidence type="ECO:0000256" key="2">
    <source>
        <dbReference type="ARBA" id="ARBA00022679"/>
    </source>
</evidence>
<comment type="catalytic activity">
    <reaction evidence="7">
        <text>a CDP-1,2-diacyl-sn-glycerol + sn-glycerol 3-phosphate = a 1,2-diacyl-sn-glycero-3-phospho-(1'-sn-glycero-3'-phosphate) + CMP + H(+)</text>
        <dbReference type="Rhea" id="RHEA:12593"/>
        <dbReference type="ChEBI" id="CHEBI:15378"/>
        <dbReference type="ChEBI" id="CHEBI:57597"/>
        <dbReference type="ChEBI" id="CHEBI:58332"/>
        <dbReference type="ChEBI" id="CHEBI:60110"/>
        <dbReference type="ChEBI" id="CHEBI:60377"/>
        <dbReference type="EC" id="2.7.8.5"/>
    </reaction>
</comment>
<keyword evidence="7" id="KW-0067">ATP-binding</keyword>
<dbReference type="UniPathway" id="UPA00084">
    <property type="reaction ID" value="UER00503"/>
</dbReference>
<dbReference type="PaxDb" id="2903-EOD06506"/>
<dbReference type="RefSeq" id="XP_005758935.1">
    <property type="nucleotide sequence ID" value="XM_005758878.1"/>
</dbReference>
<keyword evidence="6 7" id="KW-1208">Phospholipid metabolism</keyword>
<dbReference type="SUPFAM" id="SSF56024">
    <property type="entry name" value="Phospholipase D/nuclease"/>
    <property type="match status" value="1"/>
</dbReference>
<keyword evidence="7" id="KW-0496">Mitochondrion</keyword>
<dbReference type="Proteomes" id="UP000013827">
    <property type="component" value="Unassembled WGS sequence"/>
</dbReference>
<keyword evidence="3" id="KW-0677">Repeat</keyword>